<evidence type="ECO:0000313" key="3">
    <source>
        <dbReference type="Proteomes" id="UP000002489"/>
    </source>
</evidence>
<evidence type="ECO:0000313" key="2">
    <source>
        <dbReference type="EnsemblFungi" id="FOXG_16068P0"/>
    </source>
</evidence>
<dbReference type="Proteomes" id="UP000002489">
    <property type="component" value="Unassembled WGS sequence"/>
</dbReference>
<sequence>MSTSSRSPGDSGVRKTQPKSSLAKRSNALAQYLVRIVPRGAWTVAYLFAKNAKYMLSRRNPDMGEWLPDVTNDLSQSPFVSDRDTRQSNRTNAAASPSAPRPSTRPKASCPLTVRSIETDSSLSSSATFGARVQNLVSQARHTRETPQPTPTGFISSNDRPSPGQAYGVCQSDFSMLPSESEAYRLLDIIQDASWNARQHGSCA</sequence>
<name>A0A0C4BKX4_FUSOF</name>
<evidence type="ECO:0000256" key="1">
    <source>
        <dbReference type="SAM" id="MobiDB-lite"/>
    </source>
</evidence>
<proteinExistence type="predicted"/>
<feature type="compositionally biased region" description="Polar residues" evidence="1">
    <location>
        <begin position="151"/>
        <end position="160"/>
    </location>
</feature>
<reference evidence="2" key="2">
    <citation type="submission" date="2025-05" db="UniProtKB">
        <authorList>
            <consortium name="EnsemblFungi"/>
        </authorList>
    </citation>
    <scope>IDENTIFICATION</scope>
    <source>
        <strain evidence="2">4287 / CBS 123668 / FGSC 9935 / NRRL 34936</strain>
    </source>
</reference>
<reference evidence="3" key="1">
    <citation type="journal article" date="2012" name="Mol. Plant Microbe Interact.">
        <title>A highly conserved effector in Fusarium oxysporum is required for full virulence on Arabidopsis.</title>
        <authorList>
            <person name="Thatcher L.F."/>
            <person name="Gardiner D.M."/>
            <person name="Kazan K."/>
            <person name="Manners J."/>
        </authorList>
    </citation>
    <scope>NUCLEOTIDE SEQUENCE [LARGE SCALE GENOMIC DNA]</scope>
    <source>
        <strain evidence="3">Fo5176</strain>
    </source>
</reference>
<accession>A0A0C4BKX4</accession>
<feature type="region of interest" description="Disordered" evidence="1">
    <location>
        <begin position="67"/>
        <end position="111"/>
    </location>
</feature>
<feature type="compositionally biased region" description="Low complexity" evidence="1">
    <location>
        <begin position="88"/>
        <end position="106"/>
    </location>
</feature>
<feature type="region of interest" description="Disordered" evidence="1">
    <location>
        <begin position="139"/>
        <end position="166"/>
    </location>
</feature>
<protein>
    <submittedName>
        <fullName evidence="2">Uncharacterized protein</fullName>
    </submittedName>
</protein>
<dbReference type="EnsemblFungi" id="FOXG_15612T0">
    <property type="protein sequence ID" value="FOXG_15612P0"/>
    <property type="gene ID" value="FOXG_15612"/>
</dbReference>
<dbReference type="EnsemblFungi" id="FOXG_16068T0">
    <property type="protein sequence ID" value="FOXG_16068P0"/>
    <property type="gene ID" value="FOXG_16068"/>
</dbReference>
<organism evidence="2 3">
    <name type="scientific">Fusarium oxysporum (strain Fo5176)</name>
    <name type="common">Fusarium vascular wilt</name>
    <dbReference type="NCBI Taxonomy" id="660025"/>
    <lineage>
        <taxon>Eukaryota</taxon>
        <taxon>Fungi</taxon>
        <taxon>Dikarya</taxon>
        <taxon>Ascomycota</taxon>
        <taxon>Pezizomycotina</taxon>
        <taxon>Sordariomycetes</taxon>
        <taxon>Hypocreomycetidae</taxon>
        <taxon>Hypocreales</taxon>
        <taxon>Nectriaceae</taxon>
        <taxon>Fusarium</taxon>
        <taxon>Fusarium oxysporum species complex</taxon>
    </lineage>
</organism>
<feature type="region of interest" description="Disordered" evidence="1">
    <location>
        <begin position="1"/>
        <end position="23"/>
    </location>
</feature>
<dbReference type="AlphaFoldDB" id="A0A0C4BKX4"/>